<protein>
    <submittedName>
        <fullName evidence="2">Unannotated protein</fullName>
    </submittedName>
</protein>
<dbReference type="EMBL" id="CAESAM010000015">
    <property type="protein sequence ID" value="CAB4334984.1"/>
    <property type="molecule type" value="Genomic_DNA"/>
</dbReference>
<reference evidence="2" key="1">
    <citation type="submission" date="2020-05" db="EMBL/GenBank/DDBJ databases">
        <authorList>
            <person name="Chiriac C."/>
            <person name="Salcher M."/>
            <person name="Ghai R."/>
            <person name="Kavagutti S V."/>
        </authorList>
    </citation>
    <scope>NUCLEOTIDE SEQUENCE</scope>
</reference>
<keyword evidence="1" id="KW-1133">Transmembrane helix</keyword>
<keyword evidence="1" id="KW-0812">Transmembrane</keyword>
<dbReference type="AlphaFoldDB" id="A0A6J5YXN0"/>
<proteinExistence type="predicted"/>
<keyword evidence="1" id="KW-0472">Membrane</keyword>
<name>A0A6J5YXN0_9ZZZZ</name>
<gene>
    <name evidence="2" type="ORF">UFOPK4171_00293</name>
</gene>
<organism evidence="2">
    <name type="scientific">freshwater metagenome</name>
    <dbReference type="NCBI Taxonomy" id="449393"/>
    <lineage>
        <taxon>unclassified sequences</taxon>
        <taxon>metagenomes</taxon>
        <taxon>ecological metagenomes</taxon>
    </lineage>
</organism>
<evidence type="ECO:0000256" key="1">
    <source>
        <dbReference type="SAM" id="Phobius"/>
    </source>
</evidence>
<feature type="transmembrane region" description="Helical" evidence="1">
    <location>
        <begin position="16"/>
        <end position="36"/>
    </location>
</feature>
<accession>A0A6J5YXN0</accession>
<evidence type="ECO:0000313" key="2">
    <source>
        <dbReference type="EMBL" id="CAB4334984.1"/>
    </source>
</evidence>
<sequence>MNFKKLIELETNRKRAIVLLRIESMIILSLVIYLLIAPLL</sequence>